<evidence type="ECO:0000313" key="4">
    <source>
        <dbReference type="EMBL" id="MED6131252.1"/>
    </source>
</evidence>
<dbReference type="PANTHER" id="PTHR11461">
    <property type="entry name" value="SERINE PROTEASE INHIBITOR, SERPIN"/>
    <property type="match status" value="1"/>
</dbReference>
<comment type="caution">
    <text evidence="4">The sequence shown here is derived from an EMBL/GenBank/DDBJ whole genome shotgun (WGS) entry which is preliminary data.</text>
</comment>
<dbReference type="InterPro" id="IPR042185">
    <property type="entry name" value="Serpin_sf_2"/>
</dbReference>
<comment type="similarity">
    <text evidence="1 2">Belongs to the serpin family.</text>
</comment>
<accession>A0ABU6S4M9</accession>
<reference evidence="4 5" key="1">
    <citation type="journal article" date="2023" name="Plants (Basel)">
        <title>Bridging the Gap: Combining Genomics and Transcriptomics Approaches to Understand Stylosanthes scabra, an Orphan Legume from the Brazilian Caatinga.</title>
        <authorList>
            <person name="Ferreira-Neto J.R.C."/>
            <person name="da Silva M.D."/>
            <person name="Binneck E."/>
            <person name="de Melo N.F."/>
            <person name="da Silva R.H."/>
            <person name="de Melo A.L.T.M."/>
            <person name="Pandolfi V."/>
            <person name="Bustamante F.O."/>
            <person name="Brasileiro-Vidal A.C."/>
            <person name="Benko-Iseppon A.M."/>
        </authorList>
    </citation>
    <scope>NUCLEOTIDE SEQUENCE [LARGE SCALE GENOMIC DNA]</scope>
    <source>
        <tissue evidence="4">Leaves</tissue>
    </source>
</reference>
<keyword evidence="5" id="KW-1185">Reference proteome</keyword>
<dbReference type="InterPro" id="IPR023795">
    <property type="entry name" value="Serpin_CS"/>
</dbReference>
<dbReference type="Pfam" id="PF00079">
    <property type="entry name" value="Serpin"/>
    <property type="match status" value="1"/>
</dbReference>
<dbReference type="InterPro" id="IPR042178">
    <property type="entry name" value="Serpin_sf_1"/>
</dbReference>
<dbReference type="SUPFAM" id="SSF56574">
    <property type="entry name" value="Serpins"/>
    <property type="match status" value="1"/>
</dbReference>
<evidence type="ECO:0000256" key="1">
    <source>
        <dbReference type="ARBA" id="ARBA00009500"/>
    </source>
</evidence>
<dbReference type="PANTHER" id="PTHR11461:SF315">
    <property type="entry name" value="SERPIN-Z3-LIKE"/>
    <property type="match status" value="1"/>
</dbReference>
<feature type="domain" description="Serpin" evidence="3">
    <location>
        <begin position="1"/>
        <end position="226"/>
    </location>
</feature>
<evidence type="ECO:0000259" key="3">
    <source>
        <dbReference type="SMART" id="SM00093"/>
    </source>
</evidence>
<dbReference type="PROSITE" id="PS00284">
    <property type="entry name" value="SERPIN"/>
    <property type="match status" value="1"/>
</dbReference>
<dbReference type="EMBL" id="JASCZI010060433">
    <property type="protein sequence ID" value="MED6131252.1"/>
    <property type="molecule type" value="Genomic_DNA"/>
</dbReference>
<dbReference type="Gene3D" id="3.30.497.10">
    <property type="entry name" value="Antithrombin, subunit I, domain 2"/>
    <property type="match status" value="1"/>
</dbReference>
<organism evidence="4 5">
    <name type="scientific">Stylosanthes scabra</name>
    <dbReference type="NCBI Taxonomy" id="79078"/>
    <lineage>
        <taxon>Eukaryota</taxon>
        <taxon>Viridiplantae</taxon>
        <taxon>Streptophyta</taxon>
        <taxon>Embryophyta</taxon>
        <taxon>Tracheophyta</taxon>
        <taxon>Spermatophyta</taxon>
        <taxon>Magnoliopsida</taxon>
        <taxon>eudicotyledons</taxon>
        <taxon>Gunneridae</taxon>
        <taxon>Pentapetalae</taxon>
        <taxon>rosids</taxon>
        <taxon>fabids</taxon>
        <taxon>Fabales</taxon>
        <taxon>Fabaceae</taxon>
        <taxon>Papilionoideae</taxon>
        <taxon>50 kb inversion clade</taxon>
        <taxon>dalbergioids sensu lato</taxon>
        <taxon>Dalbergieae</taxon>
        <taxon>Pterocarpus clade</taxon>
        <taxon>Stylosanthes</taxon>
    </lineage>
</organism>
<dbReference type="InterPro" id="IPR036186">
    <property type="entry name" value="Serpin_sf"/>
</dbReference>
<evidence type="ECO:0000313" key="5">
    <source>
        <dbReference type="Proteomes" id="UP001341840"/>
    </source>
</evidence>
<protein>
    <recommendedName>
        <fullName evidence="3">Serpin domain-containing protein</fullName>
    </recommendedName>
</protein>
<sequence length="235" mass="26512">MANALYFKGLWRDSWSLKERETVDGDFHLLDGSDTVKVPFMNGSHHRHACVIAHQGFKILTLPYKNGTQDVPTSKFSMHIFLPDEIKGLPDLVEKVCSESRNLESLLPRSWKRIGKLKIPRFKLCFEVKADSVLKKMGLVLPFMEGALTEMVDDIPVQVSEMIQKCIIEVNEQGTEAAAITSLTSVGSSRMKPPPPIDFVADHPFLFMIREQITETTLFVGQVLNPLHDGGFDKW</sequence>
<name>A0ABU6S4M9_9FABA</name>
<dbReference type="InterPro" id="IPR023796">
    <property type="entry name" value="Serpin_dom"/>
</dbReference>
<dbReference type="Proteomes" id="UP001341840">
    <property type="component" value="Unassembled WGS sequence"/>
</dbReference>
<evidence type="ECO:0000256" key="2">
    <source>
        <dbReference type="RuleBase" id="RU000411"/>
    </source>
</evidence>
<proteinExistence type="inferred from homology"/>
<dbReference type="Gene3D" id="2.30.39.10">
    <property type="entry name" value="Alpha-1-antitrypsin, domain 1"/>
    <property type="match status" value="1"/>
</dbReference>
<gene>
    <name evidence="4" type="ORF">PIB30_008292</name>
</gene>
<dbReference type="InterPro" id="IPR000215">
    <property type="entry name" value="Serpin_fam"/>
</dbReference>
<dbReference type="SMART" id="SM00093">
    <property type="entry name" value="SERPIN"/>
    <property type="match status" value="1"/>
</dbReference>